<dbReference type="GO" id="GO:0000127">
    <property type="term" value="C:transcription factor TFIIIC complex"/>
    <property type="evidence" value="ECO:0007669"/>
    <property type="project" value="InterPro"/>
</dbReference>
<protein>
    <recommendedName>
        <fullName evidence="5">Transcription factor IIIC 90kDa subunit N-terminal domain-containing protein</fullName>
    </recommendedName>
</protein>
<accession>A0AAI9E923</accession>
<dbReference type="EMBL" id="CAVMBE010000011">
    <property type="protein sequence ID" value="CAK3911068.1"/>
    <property type="molecule type" value="Genomic_DNA"/>
</dbReference>
<evidence type="ECO:0000259" key="1">
    <source>
        <dbReference type="Pfam" id="PF12657"/>
    </source>
</evidence>
<dbReference type="InterPro" id="IPR024764">
    <property type="entry name" value="TFIIIC_Znf"/>
</dbReference>
<evidence type="ECO:0008006" key="5">
    <source>
        <dbReference type="Google" id="ProtNLM"/>
    </source>
</evidence>
<feature type="domain" description="Transcription factor IIIC putative zinc-finger" evidence="2">
    <location>
        <begin position="675"/>
        <end position="798"/>
    </location>
</feature>
<gene>
    <name evidence="3" type="ORF">LECACI_7A002617</name>
</gene>
<sequence>MAHSITVPFWPTSGDCLSWSQDNQIAVVGGEHVAILSPKLTTGGQHSPQWQTTLVKINGFTATEIPRKDPLSTRHFSIGEELSRREAIGAAWSSPGLAKHKRCALAVLTANHVLSIWEADGPSESSTSWKRKLIINHAVQKYYERNERQFSGERKFDSAEQRQVQQRIRAFTWSPALRGKQLDDNVMAAAVDWGDHFLAVATEGGHMLLIHVQSPHTDYSTSFEWKAAVCSRLNIATGTIPAPSEDARARSETADYVSWGEWRPDPNNPAENYSLAPLAYVTNGQLFTTLIRGSLDVNGALVEALDQPKRHLQGRTGIIGPLQFVPGTDSCRIIAFGDDEVLSAGLDSGEVNCHGSSYHLGGRWDNVSSLAFTSDQENNIHAHFVSQLSSAQPHTSALTLSSNQSTIGAVFRPAWQDSIMHSRRIFGERNGTRDNVQERAWGIASSPAGDSIAICITLHPSNTICQTSLADQSSVLNIPREHRKEGSILPASSVSGSSSTETLLHGLQDHLERCRPPDRDSLMDQLVKLLPRRVDTPPQTGSSRADVAGFTPLLVRQVRLAMYSYPAMRTARANNLIEIAMGNTRTRDEAMRSITQQLTTVMSRLSRDKLATDDPLSAAIRKVRHLLSHSQVSQHSSASITLRCLLSSCTFARQVFLAISKQLNSTSDIENGYEAPERCQTCESDIPFESMEWAKCASGHQFQRCSLSFVALQKSGTTRSCVICGLQCLGNEVLPRHMIATSAGDVEMSELPDPEAGQSIANGDTWVEIRRTRQPEKPTLGWLLFSACDLCLYCGGKFVG</sequence>
<name>A0AAI9E923_9PEZI</name>
<evidence type="ECO:0000313" key="3">
    <source>
        <dbReference type="EMBL" id="CAK3911068.1"/>
    </source>
</evidence>
<dbReference type="Pfam" id="PF12660">
    <property type="entry name" value="zf-TFIIIC"/>
    <property type="match status" value="1"/>
</dbReference>
<dbReference type="GO" id="GO:0004402">
    <property type="term" value="F:histone acetyltransferase activity"/>
    <property type="evidence" value="ECO:0007669"/>
    <property type="project" value="InterPro"/>
</dbReference>
<dbReference type="GO" id="GO:0006384">
    <property type="term" value="P:transcription initiation at RNA polymerase III promoter"/>
    <property type="evidence" value="ECO:0007669"/>
    <property type="project" value="InterPro"/>
</dbReference>
<dbReference type="InterPro" id="IPR044230">
    <property type="entry name" value="GTF3C4"/>
</dbReference>
<dbReference type="PANTHER" id="PTHR15496:SF2">
    <property type="entry name" value="GENERAL TRANSCRIPTION FACTOR 3C POLYPEPTIDE 4"/>
    <property type="match status" value="1"/>
</dbReference>
<keyword evidence="4" id="KW-1185">Reference proteome</keyword>
<comment type="caution">
    <text evidence="3">The sequence shown here is derived from an EMBL/GenBank/DDBJ whole genome shotgun (WGS) entry which is preliminary data.</text>
</comment>
<organism evidence="3 4">
    <name type="scientific">Lecanosticta acicola</name>
    <dbReference type="NCBI Taxonomy" id="111012"/>
    <lineage>
        <taxon>Eukaryota</taxon>
        <taxon>Fungi</taxon>
        <taxon>Dikarya</taxon>
        <taxon>Ascomycota</taxon>
        <taxon>Pezizomycotina</taxon>
        <taxon>Dothideomycetes</taxon>
        <taxon>Dothideomycetidae</taxon>
        <taxon>Mycosphaerellales</taxon>
        <taxon>Mycosphaerellaceae</taxon>
        <taxon>Lecanosticta</taxon>
    </lineage>
</organism>
<proteinExistence type="predicted"/>
<reference evidence="3" key="1">
    <citation type="submission" date="2023-11" db="EMBL/GenBank/DDBJ databases">
        <authorList>
            <person name="Alioto T."/>
            <person name="Alioto T."/>
            <person name="Gomez Garrido J."/>
        </authorList>
    </citation>
    <scope>NUCLEOTIDE SEQUENCE</scope>
</reference>
<evidence type="ECO:0000259" key="2">
    <source>
        <dbReference type="Pfam" id="PF12660"/>
    </source>
</evidence>
<dbReference type="AlphaFoldDB" id="A0AAI9E923"/>
<feature type="domain" description="Transcription factor IIIC 90kDa subunit N-terminal" evidence="1">
    <location>
        <begin position="19"/>
        <end position="477"/>
    </location>
</feature>
<dbReference type="Pfam" id="PF12657">
    <property type="entry name" value="TFIIIC_delta"/>
    <property type="match status" value="1"/>
</dbReference>
<dbReference type="PANTHER" id="PTHR15496">
    <property type="entry name" value="GENERAL TRANSCRIPTION FACTOR 3C POLYPEPTIDE 4 FAMILY"/>
    <property type="match status" value="1"/>
</dbReference>
<dbReference type="Proteomes" id="UP001296104">
    <property type="component" value="Unassembled WGS sequence"/>
</dbReference>
<evidence type="ECO:0000313" key="4">
    <source>
        <dbReference type="Proteomes" id="UP001296104"/>
    </source>
</evidence>
<dbReference type="InterPro" id="IPR024761">
    <property type="entry name" value="TFIIIC_delta_N"/>
</dbReference>